<sequence length="465" mass="51530">GAYPATGGIRPEGEGTHPGRDASPPQGTPSGTRTTDPPESRTRSNPLHRRQREIRTWNTMSRWRTDCIEKPLSRLLMALGRAVGSHPWPFFILPMLISAALGGGFYFLKDNETNNIEEQFTPVDGPAKLERTFVKQNFPLDASAFSVQRLYSEGTFASLIVSPVPPGNNILSEEAFAQIIGLDALVRNLSVRDGGRDVTFAEVCAKARGQCVQNEILEMIDWDPAQIERSPIAFPQHMVQGRGLVFLGNSLGGVTVNESGFVQRAEALRLYYFLEENSEMQMETSLWLDEFLRVCDGLSVEKIKVSYFTSKSREEELDANSKEVIQLFSATYFLAITFSIVSCLRLDNVRNKAWVATVGVITAGLAVLSSFGMLLYIGVPFPMTVANAPFLILGIGVDDMFIMISSWQQTKVHDEVKDRMAHTYKEAAISITITTLTDTLAFYIGILTPFSSGPILKYHHCHSST</sequence>
<comment type="similarity">
    <text evidence="2">Belongs to the patched family.</text>
</comment>
<feature type="transmembrane region" description="Helical" evidence="8">
    <location>
        <begin position="385"/>
        <end position="407"/>
    </location>
</feature>
<evidence type="ECO:0000256" key="8">
    <source>
        <dbReference type="SAM" id="Phobius"/>
    </source>
</evidence>
<evidence type="ECO:0000259" key="9">
    <source>
        <dbReference type="PROSITE" id="PS50156"/>
    </source>
</evidence>
<feature type="region of interest" description="Disordered" evidence="7">
    <location>
        <begin position="1"/>
        <end position="52"/>
    </location>
</feature>
<feature type="transmembrane region" description="Helical" evidence="8">
    <location>
        <begin position="353"/>
        <end position="379"/>
    </location>
</feature>
<dbReference type="InterPro" id="IPR003392">
    <property type="entry name" value="PTHD_SSD"/>
</dbReference>
<proteinExistence type="inferred from homology"/>
<reference evidence="10" key="3">
    <citation type="submission" date="2025-09" db="UniProtKB">
        <authorList>
            <consortium name="Ensembl"/>
        </authorList>
    </citation>
    <scope>IDENTIFICATION</scope>
</reference>
<dbReference type="Gene3D" id="1.20.1640.10">
    <property type="entry name" value="Multidrug efflux transporter AcrB transmembrane domain"/>
    <property type="match status" value="1"/>
</dbReference>
<dbReference type="GeneTree" id="ENSGT00940000158727"/>
<dbReference type="OrthoDB" id="6510177at2759"/>
<keyword evidence="4 8" id="KW-1133">Transmembrane helix</keyword>
<feature type="domain" description="SSD" evidence="9">
    <location>
        <begin position="324"/>
        <end position="465"/>
    </location>
</feature>
<protein>
    <submittedName>
        <fullName evidence="10">Patched domain containing 3/pseudo</fullName>
    </submittedName>
</protein>
<accession>A0A8C9S2F7</accession>
<dbReference type="AlphaFoldDB" id="A0A8C9S2F7"/>
<keyword evidence="5 8" id="KW-0472">Membrane</keyword>
<evidence type="ECO:0000256" key="5">
    <source>
        <dbReference type="ARBA" id="ARBA00023136"/>
    </source>
</evidence>
<keyword evidence="11" id="KW-1185">Reference proteome</keyword>
<evidence type="ECO:0000313" key="11">
    <source>
        <dbReference type="Proteomes" id="UP000694397"/>
    </source>
</evidence>
<dbReference type="SUPFAM" id="SSF82866">
    <property type="entry name" value="Multidrug efflux transporter AcrB transmembrane domain"/>
    <property type="match status" value="1"/>
</dbReference>
<feature type="transmembrane region" description="Helical" evidence="8">
    <location>
        <begin position="327"/>
        <end position="346"/>
    </location>
</feature>
<keyword evidence="6" id="KW-0325">Glycoprotein</keyword>
<name>A0A8C9S2F7_SCLFO</name>
<evidence type="ECO:0000256" key="3">
    <source>
        <dbReference type="ARBA" id="ARBA00022692"/>
    </source>
</evidence>
<dbReference type="Proteomes" id="UP000694397">
    <property type="component" value="Chromosome 19"/>
</dbReference>
<dbReference type="GO" id="GO:0016020">
    <property type="term" value="C:membrane"/>
    <property type="evidence" value="ECO:0007669"/>
    <property type="project" value="UniProtKB-SubCell"/>
</dbReference>
<reference evidence="10" key="2">
    <citation type="submission" date="2025-08" db="UniProtKB">
        <authorList>
            <consortium name="Ensembl"/>
        </authorList>
    </citation>
    <scope>IDENTIFICATION</scope>
</reference>
<comment type="subcellular location">
    <subcellularLocation>
        <location evidence="1">Membrane</location>
        <topology evidence="1">Multi-pass membrane protein</topology>
    </subcellularLocation>
</comment>
<dbReference type="InterPro" id="IPR000731">
    <property type="entry name" value="SSD"/>
</dbReference>
<keyword evidence="3 8" id="KW-0812">Transmembrane</keyword>
<evidence type="ECO:0000256" key="1">
    <source>
        <dbReference type="ARBA" id="ARBA00004141"/>
    </source>
</evidence>
<gene>
    <name evidence="10" type="primary">PTCHD3</name>
</gene>
<dbReference type="PANTHER" id="PTHR10796">
    <property type="entry name" value="PATCHED-RELATED"/>
    <property type="match status" value="1"/>
</dbReference>
<dbReference type="Ensembl" id="ENSSFOT00015027381.2">
    <property type="protein sequence ID" value="ENSSFOP00015027073.2"/>
    <property type="gene ID" value="ENSSFOG00015017387.2"/>
</dbReference>
<evidence type="ECO:0000256" key="4">
    <source>
        <dbReference type="ARBA" id="ARBA00022989"/>
    </source>
</evidence>
<reference evidence="10 11" key="1">
    <citation type="submission" date="2019-04" db="EMBL/GenBank/DDBJ databases">
        <authorList>
            <consortium name="Wellcome Sanger Institute Data Sharing"/>
        </authorList>
    </citation>
    <scope>NUCLEOTIDE SEQUENCE [LARGE SCALE GENOMIC DNA]</scope>
</reference>
<feature type="transmembrane region" description="Helical" evidence="8">
    <location>
        <begin position="427"/>
        <end position="446"/>
    </location>
</feature>
<evidence type="ECO:0000256" key="6">
    <source>
        <dbReference type="ARBA" id="ARBA00023180"/>
    </source>
</evidence>
<dbReference type="Pfam" id="PF02460">
    <property type="entry name" value="Patched"/>
    <property type="match status" value="1"/>
</dbReference>
<evidence type="ECO:0000256" key="7">
    <source>
        <dbReference type="SAM" id="MobiDB-lite"/>
    </source>
</evidence>
<evidence type="ECO:0000313" key="10">
    <source>
        <dbReference type="Ensembl" id="ENSSFOP00015027073.2"/>
    </source>
</evidence>
<dbReference type="InterPro" id="IPR051697">
    <property type="entry name" value="Patched_domain-protein"/>
</dbReference>
<organism evidence="10 11">
    <name type="scientific">Scleropages formosus</name>
    <name type="common">Asian bonytongue</name>
    <name type="synonym">Osteoglossum formosum</name>
    <dbReference type="NCBI Taxonomy" id="113540"/>
    <lineage>
        <taxon>Eukaryota</taxon>
        <taxon>Metazoa</taxon>
        <taxon>Chordata</taxon>
        <taxon>Craniata</taxon>
        <taxon>Vertebrata</taxon>
        <taxon>Euteleostomi</taxon>
        <taxon>Actinopterygii</taxon>
        <taxon>Neopterygii</taxon>
        <taxon>Teleostei</taxon>
        <taxon>Osteoglossocephala</taxon>
        <taxon>Osteoglossomorpha</taxon>
        <taxon>Osteoglossiformes</taxon>
        <taxon>Osteoglossidae</taxon>
        <taxon>Scleropages</taxon>
    </lineage>
</organism>
<feature type="compositionally biased region" description="Basic and acidic residues" evidence="7">
    <location>
        <begin position="11"/>
        <end position="20"/>
    </location>
</feature>
<evidence type="ECO:0000256" key="2">
    <source>
        <dbReference type="ARBA" id="ARBA00005585"/>
    </source>
</evidence>
<dbReference type="PANTHER" id="PTHR10796:SF60">
    <property type="entry name" value="PATCHED DOMAIN-CONTAINING PROTEIN 3"/>
    <property type="match status" value="1"/>
</dbReference>
<dbReference type="PROSITE" id="PS50156">
    <property type="entry name" value="SSD"/>
    <property type="match status" value="1"/>
</dbReference>